<dbReference type="RefSeq" id="WP_343971155.1">
    <property type="nucleotide sequence ID" value="NZ_BAAAHK010000008.1"/>
</dbReference>
<gene>
    <name evidence="1" type="ORF">GCM10009554_37130</name>
</gene>
<organism evidence="1 2">
    <name type="scientific">Kribbella koreensis</name>
    <dbReference type="NCBI Taxonomy" id="57909"/>
    <lineage>
        <taxon>Bacteria</taxon>
        <taxon>Bacillati</taxon>
        <taxon>Actinomycetota</taxon>
        <taxon>Actinomycetes</taxon>
        <taxon>Propionibacteriales</taxon>
        <taxon>Kribbellaceae</taxon>
        <taxon>Kribbella</taxon>
    </lineage>
</organism>
<proteinExistence type="predicted"/>
<reference evidence="2" key="1">
    <citation type="journal article" date="2019" name="Int. J. Syst. Evol. Microbiol.">
        <title>The Global Catalogue of Microorganisms (GCM) 10K type strain sequencing project: providing services to taxonomists for standard genome sequencing and annotation.</title>
        <authorList>
            <consortium name="The Broad Institute Genomics Platform"/>
            <consortium name="The Broad Institute Genome Sequencing Center for Infectious Disease"/>
            <person name="Wu L."/>
            <person name="Ma J."/>
        </authorList>
    </citation>
    <scope>NUCLEOTIDE SEQUENCE [LARGE SCALE GENOMIC DNA]</scope>
    <source>
        <strain evidence="2">JCM 10977</strain>
    </source>
</reference>
<evidence type="ECO:0000313" key="2">
    <source>
        <dbReference type="Proteomes" id="UP001500542"/>
    </source>
</evidence>
<sequence>MTFDQPERKSLAQQSVDDWEALRSVGELFPGTPLADSASELPAWPENLQGTPVVLAVGAAGLVLRIAASTARDLALVVTDDVAAARAVLDSLGREDVNVTAEASAVAEVPGEGQVRWIGAGRDTSALASLIDSEVVGRLRVTQLQVDGGAGPVLEAAAAGRLKLDLVSPNPDDGELGPAVVVAGGLALPFVDFRQVPVGVDALGRFQPQQGGVVLWWGVSTEAGALQAWLDRVDGGR</sequence>
<accession>A0ABP4AZD3</accession>
<keyword evidence="2" id="KW-1185">Reference proteome</keyword>
<comment type="caution">
    <text evidence="1">The sequence shown here is derived from an EMBL/GenBank/DDBJ whole genome shotgun (WGS) entry which is preliminary data.</text>
</comment>
<protein>
    <submittedName>
        <fullName evidence="1">Uncharacterized protein</fullName>
    </submittedName>
</protein>
<name>A0ABP4AZD3_9ACTN</name>
<evidence type="ECO:0000313" key="1">
    <source>
        <dbReference type="EMBL" id="GAA0943664.1"/>
    </source>
</evidence>
<dbReference type="Proteomes" id="UP001500542">
    <property type="component" value="Unassembled WGS sequence"/>
</dbReference>
<dbReference type="EMBL" id="BAAAHK010000008">
    <property type="protein sequence ID" value="GAA0943664.1"/>
    <property type="molecule type" value="Genomic_DNA"/>
</dbReference>